<comment type="domain">
    <text evidence="6">Contains a C-terminal catalytic domain, and an N-terminal region which modulates catalytic activity.</text>
</comment>
<organism evidence="11 12">
    <name type="scientific">Noviherbaspirillum galbum</name>
    <dbReference type="NCBI Taxonomy" id="2709383"/>
    <lineage>
        <taxon>Bacteria</taxon>
        <taxon>Pseudomonadati</taxon>
        <taxon>Pseudomonadota</taxon>
        <taxon>Betaproteobacteria</taxon>
        <taxon>Burkholderiales</taxon>
        <taxon>Oxalobacteraceae</taxon>
        <taxon>Noviherbaspirillum</taxon>
    </lineage>
</organism>
<proteinExistence type="inferred from homology"/>
<dbReference type="GO" id="GO:0008984">
    <property type="term" value="F:protein-glutamate methylesterase activity"/>
    <property type="evidence" value="ECO:0007669"/>
    <property type="project" value="UniProtKB-UniRule"/>
</dbReference>
<dbReference type="GO" id="GO:0005737">
    <property type="term" value="C:cytoplasm"/>
    <property type="evidence" value="ECO:0007669"/>
    <property type="project" value="UniProtKB-SubCell"/>
</dbReference>
<evidence type="ECO:0000313" key="11">
    <source>
        <dbReference type="EMBL" id="NEX60794.1"/>
    </source>
</evidence>
<accession>A0A6B3SIV8</accession>
<dbReference type="HAMAP" id="MF_00099">
    <property type="entry name" value="CheB_chemtxs"/>
    <property type="match status" value="1"/>
</dbReference>
<dbReference type="PIRSF" id="PIRSF000876">
    <property type="entry name" value="RR_chemtxs_CheB"/>
    <property type="match status" value="1"/>
</dbReference>
<dbReference type="PANTHER" id="PTHR42872:SF6">
    <property type="entry name" value="PROTEIN-GLUTAMATE METHYLESTERASE_PROTEIN-GLUTAMINE GLUTAMINASE"/>
    <property type="match status" value="1"/>
</dbReference>
<dbReference type="EMBL" id="JAAIVB010000016">
    <property type="protein sequence ID" value="NEX60794.1"/>
    <property type="molecule type" value="Genomic_DNA"/>
</dbReference>
<evidence type="ECO:0000256" key="5">
    <source>
        <dbReference type="ARBA" id="ARBA00048267"/>
    </source>
</evidence>
<reference evidence="11 12" key="1">
    <citation type="submission" date="2020-02" db="EMBL/GenBank/DDBJ databases">
        <authorList>
            <person name="Kim M.K."/>
        </authorList>
    </citation>
    <scope>NUCLEOTIDE SEQUENCE [LARGE SCALE GENOMIC DNA]</scope>
    <source>
        <strain evidence="11 12">17J57-3</strain>
    </source>
</reference>
<gene>
    <name evidence="6" type="primary">cheB</name>
    <name evidence="11" type="ORF">G3574_06870</name>
</gene>
<evidence type="ECO:0000256" key="1">
    <source>
        <dbReference type="ARBA" id="ARBA00022490"/>
    </source>
</evidence>
<dbReference type="GO" id="GO:0050568">
    <property type="term" value="F:protein-glutamine glutaminase activity"/>
    <property type="evidence" value="ECO:0007669"/>
    <property type="project" value="UniProtKB-UniRule"/>
</dbReference>
<evidence type="ECO:0000256" key="3">
    <source>
        <dbReference type="ARBA" id="ARBA00022553"/>
    </source>
</evidence>
<name>A0A6B3SIV8_9BURK</name>
<comment type="subcellular location">
    <subcellularLocation>
        <location evidence="6">Cytoplasm</location>
    </subcellularLocation>
</comment>
<evidence type="ECO:0000256" key="2">
    <source>
        <dbReference type="ARBA" id="ARBA00022500"/>
    </source>
</evidence>
<feature type="modified residue" description="4-aspartylphosphate" evidence="6 8">
    <location>
        <position position="56"/>
    </location>
</feature>
<dbReference type="SUPFAM" id="SSF52738">
    <property type="entry name" value="Methylesterase CheB, C-terminal domain"/>
    <property type="match status" value="1"/>
</dbReference>
<comment type="catalytic activity">
    <reaction evidence="6">
        <text>L-glutaminyl-[protein] + H2O = L-glutamyl-[protein] + NH4(+)</text>
        <dbReference type="Rhea" id="RHEA:16441"/>
        <dbReference type="Rhea" id="RHEA-COMP:10207"/>
        <dbReference type="Rhea" id="RHEA-COMP:10208"/>
        <dbReference type="ChEBI" id="CHEBI:15377"/>
        <dbReference type="ChEBI" id="CHEBI:28938"/>
        <dbReference type="ChEBI" id="CHEBI:29973"/>
        <dbReference type="ChEBI" id="CHEBI:30011"/>
        <dbReference type="EC" id="3.5.1.44"/>
    </reaction>
</comment>
<comment type="similarity">
    <text evidence="6">Belongs to the CheB family.</text>
</comment>
<keyword evidence="2 6" id="KW-0145">Chemotaxis</keyword>
<dbReference type="Proteomes" id="UP000482155">
    <property type="component" value="Unassembled WGS sequence"/>
</dbReference>
<dbReference type="EC" id="3.1.1.61" evidence="6"/>
<dbReference type="RefSeq" id="WP_163961394.1">
    <property type="nucleotide sequence ID" value="NZ_JAAIVB010000016.1"/>
</dbReference>
<dbReference type="GO" id="GO:0000156">
    <property type="term" value="F:phosphorelay response regulator activity"/>
    <property type="evidence" value="ECO:0007669"/>
    <property type="project" value="InterPro"/>
</dbReference>
<dbReference type="Pfam" id="PF00072">
    <property type="entry name" value="Response_reg"/>
    <property type="match status" value="1"/>
</dbReference>
<dbReference type="Gene3D" id="3.40.50.180">
    <property type="entry name" value="Methylesterase CheB, C-terminal domain"/>
    <property type="match status" value="1"/>
</dbReference>
<dbReference type="GO" id="GO:0006935">
    <property type="term" value="P:chemotaxis"/>
    <property type="evidence" value="ECO:0007669"/>
    <property type="project" value="UniProtKB-UniRule"/>
</dbReference>
<keyword evidence="4 6" id="KW-0378">Hydrolase</keyword>
<dbReference type="Gene3D" id="3.40.50.2300">
    <property type="match status" value="1"/>
</dbReference>
<dbReference type="InterPro" id="IPR011006">
    <property type="entry name" value="CheY-like_superfamily"/>
</dbReference>
<dbReference type="InterPro" id="IPR000673">
    <property type="entry name" value="Sig_transdc_resp-reg_Me-estase"/>
</dbReference>
<comment type="function">
    <text evidence="6">Involved in chemotaxis. Part of a chemotaxis signal transduction system that modulates chemotaxis in response to various stimuli. Catalyzes the demethylation of specific methylglutamate residues introduced into the chemoreceptors (methyl-accepting chemotaxis proteins or MCP) by CheR. Also mediates the irreversible deamidation of specific glutamine residues to glutamic acid.</text>
</comment>
<dbReference type="SMART" id="SM00448">
    <property type="entry name" value="REC"/>
    <property type="match status" value="1"/>
</dbReference>
<dbReference type="EC" id="3.5.1.44" evidence="6"/>
<dbReference type="NCBIfam" id="NF009206">
    <property type="entry name" value="PRK12555.1"/>
    <property type="match status" value="1"/>
</dbReference>
<dbReference type="Pfam" id="PF01339">
    <property type="entry name" value="CheB_methylest"/>
    <property type="match status" value="1"/>
</dbReference>
<evidence type="ECO:0000256" key="4">
    <source>
        <dbReference type="ARBA" id="ARBA00022801"/>
    </source>
</evidence>
<dbReference type="PROSITE" id="PS50110">
    <property type="entry name" value="RESPONSE_REGULATORY"/>
    <property type="match status" value="1"/>
</dbReference>
<feature type="active site" evidence="6 7">
    <location>
        <position position="183"/>
    </location>
</feature>
<dbReference type="InterPro" id="IPR035909">
    <property type="entry name" value="CheB_C"/>
</dbReference>
<comment type="PTM">
    <text evidence="6">Phosphorylated by CheA. Phosphorylation of the N-terminal regulatory domain activates the methylesterase activity.</text>
</comment>
<sequence>MSAIQVMIVDDSAVMRQVLGDIIQRTPGMQVMHAVSDPVAAMEKMKSGWPDVIVLDIEMPRMDGLTFLKKLMSERPTPVVICSSHAARSADLTLQALGAGAVAFVTKPQHGLKAFLVDSAADMMRTIQHAAKARPQTAPRPHPVLKGPSMTAMADAADVAQRSNEITSNPARHSGRVIAIGASTGGTQALEAVLRCLSKETPGIVVVQHMPEKFTSLFAQRLNDICEIDVREARNNDIVLPGQALISPGGQHMRLSRANAGYKVEVVDGPAVNRHKPSVDVLFRSVAQVAGAKAMGIIMTGMGTDGARGLLEMRHNGARTVAQDEQSCIVFGMPREAIDLGAAETIASLSSIPGEIRRFVSSIN</sequence>
<evidence type="ECO:0000256" key="8">
    <source>
        <dbReference type="PROSITE-ProRule" id="PRU00169"/>
    </source>
</evidence>
<keyword evidence="3 6" id="KW-0597">Phosphoprotein</keyword>
<feature type="domain" description="CheB-type methylesterase" evidence="10">
    <location>
        <begin position="171"/>
        <end position="363"/>
    </location>
</feature>
<dbReference type="AlphaFoldDB" id="A0A6B3SIV8"/>
<dbReference type="PROSITE" id="PS50122">
    <property type="entry name" value="CHEB"/>
    <property type="match status" value="1"/>
</dbReference>
<dbReference type="InterPro" id="IPR008248">
    <property type="entry name" value="CheB-like"/>
</dbReference>
<evidence type="ECO:0000259" key="9">
    <source>
        <dbReference type="PROSITE" id="PS50110"/>
    </source>
</evidence>
<feature type="domain" description="Response regulatory" evidence="9">
    <location>
        <begin position="5"/>
        <end position="122"/>
    </location>
</feature>
<evidence type="ECO:0000313" key="12">
    <source>
        <dbReference type="Proteomes" id="UP000482155"/>
    </source>
</evidence>
<keyword evidence="1 6" id="KW-0963">Cytoplasm</keyword>
<dbReference type="PANTHER" id="PTHR42872">
    <property type="entry name" value="PROTEIN-GLUTAMATE METHYLESTERASE/PROTEIN-GLUTAMINE GLUTAMINASE"/>
    <property type="match status" value="1"/>
</dbReference>
<evidence type="ECO:0000256" key="6">
    <source>
        <dbReference type="HAMAP-Rule" id="MF_00099"/>
    </source>
</evidence>
<comment type="caution">
    <text evidence="11">The sequence shown here is derived from an EMBL/GenBank/DDBJ whole genome shotgun (WGS) entry which is preliminary data.</text>
</comment>
<evidence type="ECO:0000256" key="7">
    <source>
        <dbReference type="PROSITE-ProRule" id="PRU00050"/>
    </source>
</evidence>
<feature type="active site" evidence="6 7">
    <location>
        <position position="209"/>
    </location>
</feature>
<protein>
    <recommendedName>
        <fullName evidence="6">Protein-glutamate methylesterase/protein-glutamine glutaminase</fullName>
        <ecNumber evidence="6">3.1.1.61</ecNumber>
        <ecNumber evidence="6">3.5.1.44</ecNumber>
    </recommendedName>
</protein>
<comment type="catalytic activity">
    <reaction evidence="5 6">
        <text>[protein]-L-glutamate 5-O-methyl ester + H2O = L-glutamyl-[protein] + methanol + H(+)</text>
        <dbReference type="Rhea" id="RHEA:23236"/>
        <dbReference type="Rhea" id="RHEA-COMP:10208"/>
        <dbReference type="Rhea" id="RHEA-COMP:10311"/>
        <dbReference type="ChEBI" id="CHEBI:15377"/>
        <dbReference type="ChEBI" id="CHEBI:15378"/>
        <dbReference type="ChEBI" id="CHEBI:17790"/>
        <dbReference type="ChEBI" id="CHEBI:29973"/>
        <dbReference type="ChEBI" id="CHEBI:82795"/>
        <dbReference type="EC" id="3.1.1.61"/>
    </reaction>
</comment>
<dbReference type="CDD" id="cd17541">
    <property type="entry name" value="REC_CheB-like"/>
    <property type="match status" value="1"/>
</dbReference>
<dbReference type="NCBIfam" id="NF001965">
    <property type="entry name" value="PRK00742.1"/>
    <property type="match status" value="1"/>
</dbReference>
<keyword evidence="12" id="KW-1185">Reference proteome</keyword>
<dbReference type="CDD" id="cd16432">
    <property type="entry name" value="CheB_Rec"/>
    <property type="match status" value="1"/>
</dbReference>
<feature type="active site" evidence="6 7">
    <location>
        <position position="305"/>
    </location>
</feature>
<evidence type="ECO:0000259" key="10">
    <source>
        <dbReference type="PROSITE" id="PS50122"/>
    </source>
</evidence>
<dbReference type="SUPFAM" id="SSF52172">
    <property type="entry name" value="CheY-like"/>
    <property type="match status" value="1"/>
</dbReference>
<dbReference type="InterPro" id="IPR001789">
    <property type="entry name" value="Sig_transdc_resp-reg_receiver"/>
</dbReference>